<evidence type="ECO:0008006" key="4">
    <source>
        <dbReference type="Google" id="ProtNLM"/>
    </source>
</evidence>
<protein>
    <recommendedName>
        <fullName evidence="4">DUF1344 domain-containing protein</fullName>
    </recommendedName>
</protein>
<dbReference type="Proteomes" id="UP001174932">
    <property type="component" value="Unassembled WGS sequence"/>
</dbReference>
<feature type="signal peptide" evidence="1">
    <location>
        <begin position="1"/>
        <end position="22"/>
    </location>
</feature>
<evidence type="ECO:0000313" key="2">
    <source>
        <dbReference type="EMBL" id="MDO6962822.1"/>
    </source>
</evidence>
<reference evidence="2" key="1">
    <citation type="journal article" date="2015" name="Int. J. Syst. Evol. Microbiol.">
        <title>Rhizobium alvei sp. nov., isolated from a freshwater river.</title>
        <authorList>
            <person name="Sheu S.Y."/>
            <person name="Huang H.W."/>
            <person name="Young C.C."/>
            <person name="Chen W.M."/>
        </authorList>
    </citation>
    <scope>NUCLEOTIDE SEQUENCE</scope>
    <source>
        <strain evidence="2">TNR-22</strain>
    </source>
</reference>
<comment type="caution">
    <text evidence="2">The sequence shown here is derived from an EMBL/GenBank/DDBJ whole genome shotgun (WGS) entry which is preliminary data.</text>
</comment>
<dbReference type="EMBL" id="JAUOZU010000001">
    <property type="protein sequence ID" value="MDO6962822.1"/>
    <property type="molecule type" value="Genomic_DNA"/>
</dbReference>
<gene>
    <name evidence="2" type="ORF">Q4481_02570</name>
</gene>
<organism evidence="2 3">
    <name type="scientific">Rhizobium alvei</name>
    <dbReference type="NCBI Taxonomy" id="1132659"/>
    <lineage>
        <taxon>Bacteria</taxon>
        <taxon>Pseudomonadati</taxon>
        <taxon>Pseudomonadota</taxon>
        <taxon>Alphaproteobacteria</taxon>
        <taxon>Hyphomicrobiales</taxon>
        <taxon>Rhizobiaceae</taxon>
        <taxon>Rhizobium/Agrobacterium group</taxon>
        <taxon>Rhizobium</taxon>
    </lineage>
</organism>
<sequence>MRALFASVVVLSTVAAIPAAYAATQSMTGTVKSYVAGKSLTLKNGDQFVLPVNFKDPGIKTGEKVKVAYEKAGKKLQAEMVTIVH</sequence>
<reference evidence="2" key="2">
    <citation type="submission" date="2023-07" db="EMBL/GenBank/DDBJ databases">
        <authorList>
            <person name="Shen H."/>
        </authorList>
    </citation>
    <scope>NUCLEOTIDE SEQUENCE</scope>
    <source>
        <strain evidence="2">TNR-22</strain>
    </source>
</reference>
<keyword evidence="1" id="KW-0732">Signal</keyword>
<proteinExistence type="predicted"/>
<evidence type="ECO:0000313" key="3">
    <source>
        <dbReference type="Proteomes" id="UP001174932"/>
    </source>
</evidence>
<feature type="chain" id="PRO_5047021155" description="DUF1344 domain-containing protein" evidence="1">
    <location>
        <begin position="23"/>
        <end position="85"/>
    </location>
</feature>
<keyword evidence="3" id="KW-1185">Reference proteome</keyword>
<evidence type="ECO:0000256" key="1">
    <source>
        <dbReference type="SAM" id="SignalP"/>
    </source>
</evidence>
<dbReference type="RefSeq" id="WP_304374692.1">
    <property type="nucleotide sequence ID" value="NZ_JAUOZU010000001.1"/>
</dbReference>
<accession>A0ABT8YGN7</accession>
<name>A0ABT8YGN7_9HYPH</name>